<dbReference type="Proteomes" id="UP000305202">
    <property type="component" value="Unassembled WGS sequence"/>
</dbReference>
<evidence type="ECO:0000256" key="4">
    <source>
        <dbReference type="ARBA" id="ARBA00022807"/>
    </source>
</evidence>
<dbReference type="Pfam" id="PF00877">
    <property type="entry name" value="NLPC_P60"/>
    <property type="match status" value="1"/>
</dbReference>
<sequence length="315" mass="35439">MRLLFTLFALLFTQLFFNLAHAAPNAGVNADQRKSQASTAKTGDRRKRKPVKITGKNKAEASEPKTAIHHPRHTASHTPPRHVAATVERPKTQRADKSARAEKNAKSETTRRKHPVKTSAVVAVGEKKHHSPLAARKIAKVTPPSKGYKKGYGRHRIKGKAKADLVADQPIKMSESHKRRYQRAKLTAMNKLLSQMGKPYRWGGMSPSTGFDCSGLIYYAYKDVVRIKMPRTANEMYHLRDAAPVKKNDLESGDLVFFHITNRGAADHVGVYIGNGRFIESPRTGRDIRISYLNEDYWQDHYVGARRVVTPQTVR</sequence>
<keyword evidence="3" id="KW-0378">Hydrolase</keyword>
<keyword evidence="2" id="KW-0645">Protease</keyword>
<evidence type="ECO:0000256" key="2">
    <source>
        <dbReference type="ARBA" id="ARBA00022670"/>
    </source>
</evidence>
<evidence type="ECO:0000313" key="8">
    <source>
        <dbReference type="EMBL" id="TKI05645.1"/>
    </source>
</evidence>
<name>A0ABY2SJU0_9HYPH</name>
<dbReference type="InterPro" id="IPR038765">
    <property type="entry name" value="Papain-like_cys_pep_sf"/>
</dbReference>
<dbReference type="Gene3D" id="3.90.1720.10">
    <property type="entry name" value="endopeptidase domain like (from Nostoc punctiforme)"/>
    <property type="match status" value="1"/>
</dbReference>
<reference evidence="8 9" key="1">
    <citation type="submission" date="2019-04" db="EMBL/GenBank/DDBJ databases">
        <authorList>
            <person name="Li M."/>
            <person name="Gao C."/>
        </authorList>
    </citation>
    <scope>NUCLEOTIDE SEQUENCE [LARGE SCALE GENOMIC DNA]</scope>
    <source>
        <strain evidence="8 9">BGMRC 2031</strain>
    </source>
</reference>
<keyword evidence="6" id="KW-0732">Signal</keyword>
<proteinExistence type="inferred from homology"/>
<feature type="compositionally biased region" description="Basic and acidic residues" evidence="5">
    <location>
        <begin position="88"/>
        <end position="110"/>
    </location>
</feature>
<comment type="caution">
    <text evidence="8">The sequence shown here is derived from an EMBL/GenBank/DDBJ whole genome shotgun (WGS) entry which is preliminary data.</text>
</comment>
<protein>
    <submittedName>
        <fullName evidence="8">NlpC/P60 family protein</fullName>
    </submittedName>
</protein>
<evidence type="ECO:0000256" key="6">
    <source>
        <dbReference type="SAM" id="SignalP"/>
    </source>
</evidence>
<dbReference type="RefSeq" id="WP_136990649.1">
    <property type="nucleotide sequence ID" value="NZ_SZPQ01000018.1"/>
</dbReference>
<dbReference type="PANTHER" id="PTHR47053:SF1">
    <property type="entry name" value="MUREIN DD-ENDOPEPTIDASE MEPH-RELATED"/>
    <property type="match status" value="1"/>
</dbReference>
<organism evidence="8 9">
    <name type="scientific">Martelella alba</name>
    <dbReference type="NCBI Taxonomy" id="2590451"/>
    <lineage>
        <taxon>Bacteria</taxon>
        <taxon>Pseudomonadati</taxon>
        <taxon>Pseudomonadota</taxon>
        <taxon>Alphaproteobacteria</taxon>
        <taxon>Hyphomicrobiales</taxon>
        <taxon>Aurantimonadaceae</taxon>
        <taxon>Martelella</taxon>
    </lineage>
</organism>
<accession>A0ABY2SJU0</accession>
<dbReference type="InterPro" id="IPR000064">
    <property type="entry name" value="NLP_P60_dom"/>
</dbReference>
<evidence type="ECO:0000259" key="7">
    <source>
        <dbReference type="PROSITE" id="PS51935"/>
    </source>
</evidence>
<comment type="similarity">
    <text evidence="1">Belongs to the peptidase C40 family.</text>
</comment>
<evidence type="ECO:0000256" key="5">
    <source>
        <dbReference type="SAM" id="MobiDB-lite"/>
    </source>
</evidence>
<feature type="signal peptide" evidence="6">
    <location>
        <begin position="1"/>
        <end position="22"/>
    </location>
</feature>
<evidence type="ECO:0000313" key="9">
    <source>
        <dbReference type="Proteomes" id="UP000305202"/>
    </source>
</evidence>
<feature type="region of interest" description="Disordered" evidence="5">
    <location>
        <begin position="27"/>
        <end position="117"/>
    </location>
</feature>
<dbReference type="PROSITE" id="PS51935">
    <property type="entry name" value="NLPC_P60"/>
    <property type="match status" value="1"/>
</dbReference>
<feature type="chain" id="PRO_5046839359" evidence="6">
    <location>
        <begin position="23"/>
        <end position="315"/>
    </location>
</feature>
<gene>
    <name evidence="8" type="ORF">FCN80_13330</name>
</gene>
<dbReference type="EMBL" id="SZPQ01000018">
    <property type="protein sequence ID" value="TKI05645.1"/>
    <property type="molecule type" value="Genomic_DNA"/>
</dbReference>
<dbReference type="PANTHER" id="PTHR47053">
    <property type="entry name" value="MUREIN DD-ENDOPEPTIDASE MEPH-RELATED"/>
    <property type="match status" value="1"/>
</dbReference>
<dbReference type="InterPro" id="IPR051202">
    <property type="entry name" value="Peptidase_C40"/>
</dbReference>
<evidence type="ECO:0000256" key="3">
    <source>
        <dbReference type="ARBA" id="ARBA00022801"/>
    </source>
</evidence>
<evidence type="ECO:0000256" key="1">
    <source>
        <dbReference type="ARBA" id="ARBA00007074"/>
    </source>
</evidence>
<keyword evidence="9" id="KW-1185">Reference proteome</keyword>
<feature type="domain" description="NlpC/P60" evidence="7">
    <location>
        <begin position="182"/>
        <end position="309"/>
    </location>
</feature>
<keyword evidence="4" id="KW-0788">Thiol protease</keyword>
<dbReference type="SUPFAM" id="SSF54001">
    <property type="entry name" value="Cysteine proteinases"/>
    <property type="match status" value="1"/>
</dbReference>